<feature type="region of interest" description="Disordered" evidence="2">
    <location>
        <begin position="1"/>
        <end position="26"/>
    </location>
</feature>
<feature type="compositionally biased region" description="Basic and acidic residues" evidence="2">
    <location>
        <begin position="1"/>
        <end position="11"/>
    </location>
</feature>
<organism evidence="3 4">
    <name type="scientific">Ziziphus jujuba var. spinosa</name>
    <dbReference type="NCBI Taxonomy" id="714518"/>
    <lineage>
        <taxon>Eukaryota</taxon>
        <taxon>Viridiplantae</taxon>
        <taxon>Streptophyta</taxon>
        <taxon>Embryophyta</taxon>
        <taxon>Tracheophyta</taxon>
        <taxon>Spermatophyta</taxon>
        <taxon>Magnoliopsida</taxon>
        <taxon>eudicotyledons</taxon>
        <taxon>Gunneridae</taxon>
        <taxon>Pentapetalae</taxon>
        <taxon>rosids</taxon>
        <taxon>fabids</taxon>
        <taxon>Rosales</taxon>
        <taxon>Rhamnaceae</taxon>
        <taxon>Paliureae</taxon>
        <taxon>Ziziphus</taxon>
    </lineage>
</organism>
<evidence type="ECO:0000313" key="4">
    <source>
        <dbReference type="Proteomes" id="UP000813462"/>
    </source>
</evidence>
<dbReference type="Pfam" id="PF02519">
    <property type="entry name" value="Auxin_inducible"/>
    <property type="match status" value="1"/>
</dbReference>
<dbReference type="InterPro" id="IPR003676">
    <property type="entry name" value="SAUR_fam"/>
</dbReference>
<name>A0A978U8Q4_ZIZJJ</name>
<sequence length="109" mass="12251">MGDRRAWKQEAADGGTSNNNKNNRRARAPKGHFVVYVGKELKRFVVPLSLLKSFKFQQLLDKAAEEYGYSFGREHQALLLEQVVLCKSLMALQGLGKDEGEARRGLSNL</sequence>
<evidence type="ECO:0000256" key="2">
    <source>
        <dbReference type="SAM" id="MobiDB-lite"/>
    </source>
</evidence>
<protein>
    <submittedName>
        <fullName evidence="3">Uncharacterized protein</fullName>
    </submittedName>
</protein>
<comment type="similarity">
    <text evidence="1">Belongs to the ARG7 family.</text>
</comment>
<evidence type="ECO:0000313" key="3">
    <source>
        <dbReference type="EMBL" id="KAH7510849.1"/>
    </source>
</evidence>
<gene>
    <name evidence="3" type="ORF">FEM48_ZijujUnG0078700</name>
</gene>
<dbReference type="Proteomes" id="UP000813462">
    <property type="component" value="Unassembled WGS sequence"/>
</dbReference>
<dbReference type="PANTHER" id="PTHR31374:SF281">
    <property type="entry name" value="INDOLE-3-ACETIC ACID-INDUCED PROTEIN ARG7-LIKE"/>
    <property type="match status" value="1"/>
</dbReference>
<evidence type="ECO:0000256" key="1">
    <source>
        <dbReference type="ARBA" id="ARBA00006974"/>
    </source>
</evidence>
<reference evidence="3" key="1">
    <citation type="journal article" date="2021" name="Front. Plant Sci.">
        <title>Chromosome-Scale Genome Assembly for Chinese Sour Jujube and Insights Into Its Genome Evolution and Domestication Signature.</title>
        <authorList>
            <person name="Shen L.-Y."/>
            <person name="Luo H."/>
            <person name="Wang X.-L."/>
            <person name="Wang X.-M."/>
            <person name="Qiu X.-J."/>
            <person name="Liu H."/>
            <person name="Zhou S.-S."/>
            <person name="Jia K.-H."/>
            <person name="Nie S."/>
            <person name="Bao Y.-T."/>
            <person name="Zhang R.-G."/>
            <person name="Yun Q.-Z."/>
            <person name="Chai Y.-H."/>
            <person name="Lu J.-Y."/>
            <person name="Li Y."/>
            <person name="Zhao S.-W."/>
            <person name="Mao J.-F."/>
            <person name="Jia S.-G."/>
            <person name="Mao Y.-M."/>
        </authorList>
    </citation>
    <scope>NUCLEOTIDE SEQUENCE</scope>
    <source>
        <strain evidence="3">AT0</strain>
        <tissue evidence="3">Leaf</tissue>
    </source>
</reference>
<dbReference type="GO" id="GO:0009733">
    <property type="term" value="P:response to auxin"/>
    <property type="evidence" value="ECO:0007669"/>
    <property type="project" value="InterPro"/>
</dbReference>
<dbReference type="AlphaFoldDB" id="A0A978U8Q4"/>
<accession>A0A978U8Q4</accession>
<dbReference type="PANTHER" id="PTHR31374">
    <property type="entry name" value="AUXIN-INDUCED PROTEIN-LIKE-RELATED"/>
    <property type="match status" value="1"/>
</dbReference>
<dbReference type="EMBL" id="JAEACU010000305">
    <property type="protein sequence ID" value="KAH7510849.1"/>
    <property type="molecule type" value="Genomic_DNA"/>
</dbReference>
<comment type="caution">
    <text evidence="3">The sequence shown here is derived from an EMBL/GenBank/DDBJ whole genome shotgun (WGS) entry which is preliminary data.</text>
</comment>
<proteinExistence type="inferred from homology"/>